<reference evidence="1" key="2">
    <citation type="journal article" date="2023" name="Plants (Basel)">
        <title>Annotation of the Turnera subulata (Passifloraceae) Draft Genome Reveals the S-Locus Evolved after the Divergence of Turneroideae from Passifloroideae in a Stepwise Manner.</title>
        <authorList>
            <person name="Henning P.M."/>
            <person name="Roalson E.H."/>
            <person name="Mir W."/>
            <person name="McCubbin A.G."/>
            <person name="Shore J.S."/>
        </authorList>
    </citation>
    <scope>NUCLEOTIDE SEQUENCE</scope>
    <source>
        <strain evidence="1">F60SS</strain>
    </source>
</reference>
<keyword evidence="2" id="KW-1185">Reference proteome</keyword>
<evidence type="ECO:0000313" key="2">
    <source>
        <dbReference type="Proteomes" id="UP001141552"/>
    </source>
</evidence>
<reference evidence="1" key="1">
    <citation type="submission" date="2022-02" db="EMBL/GenBank/DDBJ databases">
        <authorList>
            <person name="Henning P.M."/>
            <person name="McCubbin A.G."/>
            <person name="Shore J.S."/>
        </authorList>
    </citation>
    <scope>NUCLEOTIDE SEQUENCE</scope>
    <source>
        <strain evidence="1">F60SS</strain>
        <tissue evidence="1">Leaves</tissue>
    </source>
</reference>
<evidence type="ECO:0000313" key="1">
    <source>
        <dbReference type="EMBL" id="KAJ4850887.1"/>
    </source>
</evidence>
<protein>
    <submittedName>
        <fullName evidence="1">Uncharacterized protein</fullName>
    </submittedName>
</protein>
<sequence length="180" mass="20410">MGLILGKVKTPSSLWDCIICDPITPEEITLSQLSNKGYILWLLLHPLTKEYKILYTCGQGDHSSCVIINLATFSRRELAQRYNCYPPPTLQSATPTIASGNLHKHQCHSYRKFYILNMESDDHPCANSVLKLNTLTESIDTVPHQGYHNCPGPNRLNLVGSFFILLFFSPWPSPFLQFKL</sequence>
<name>A0A9Q0GJ59_9ROSI</name>
<organism evidence="1 2">
    <name type="scientific">Turnera subulata</name>
    <dbReference type="NCBI Taxonomy" id="218843"/>
    <lineage>
        <taxon>Eukaryota</taxon>
        <taxon>Viridiplantae</taxon>
        <taxon>Streptophyta</taxon>
        <taxon>Embryophyta</taxon>
        <taxon>Tracheophyta</taxon>
        <taxon>Spermatophyta</taxon>
        <taxon>Magnoliopsida</taxon>
        <taxon>eudicotyledons</taxon>
        <taxon>Gunneridae</taxon>
        <taxon>Pentapetalae</taxon>
        <taxon>rosids</taxon>
        <taxon>fabids</taxon>
        <taxon>Malpighiales</taxon>
        <taxon>Passifloraceae</taxon>
        <taxon>Turnera</taxon>
    </lineage>
</organism>
<comment type="caution">
    <text evidence="1">The sequence shown here is derived from an EMBL/GenBank/DDBJ whole genome shotgun (WGS) entry which is preliminary data.</text>
</comment>
<accession>A0A9Q0GJ59</accession>
<dbReference type="OrthoDB" id="692435at2759"/>
<gene>
    <name evidence="1" type="ORF">Tsubulata_031451</name>
</gene>
<dbReference type="AlphaFoldDB" id="A0A9Q0GJ59"/>
<dbReference type="EMBL" id="JAKUCV010000195">
    <property type="protein sequence ID" value="KAJ4850887.1"/>
    <property type="molecule type" value="Genomic_DNA"/>
</dbReference>
<dbReference type="Proteomes" id="UP001141552">
    <property type="component" value="Unassembled WGS sequence"/>
</dbReference>
<proteinExistence type="predicted"/>